<dbReference type="GO" id="GO:0004386">
    <property type="term" value="F:helicase activity"/>
    <property type="evidence" value="ECO:0007669"/>
    <property type="project" value="InterPro"/>
</dbReference>
<gene>
    <name evidence="2" type="ORF">POCTA_138.1.T0370013</name>
</gene>
<dbReference type="EMBL" id="CAJJDP010000037">
    <property type="protein sequence ID" value="CAD8159486.1"/>
    <property type="molecule type" value="Genomic_DNA"/>
</dbReference>
<comment type="caution">
    <text evidence="2">The sequence shown here is derived from an EMBL/GenBank/DDBJ whole genome shotgun (WGS) entry which is preliminary data.</text>
</comment>
<protein>
    <recommendedName>
        <fullName evidence="1">ATP-dependent helicase C-terminal domain-containing protein</fullName>
    </recommendedName>
</protein>
<reference evidence="2" key="1">
    <citation type="submission" date="2021-01" db="EMBL/GenBank/DDBJ databases">
        <authorList>
            <consortium name="Genoscope - CEA"/>
            <person name="William W."/>
        </authorList>
    </citation>
    <scope>NUCLEOTIDE SEQUENCE</scope>
</reference>
<dbReference type="GO" id="GO:0006139">
    <property type="term" value="P:nucleobase-containing compound metabolic process"/>
    <property type="evidence" value="ECO:0007669"/>
    <property type="project" value="InterPro"/>
</dbReference>
<feature type="domain" description="ATP-dependent helicase C-terminal" evidence="1">
    <location>
        <begin position="18"/>
        <end position="65"/>
    </location>
</feature>
<dbReference type="OrthoDB" id="19182at2759"/>
<keyword evidence="3" id="KW-1185">Reference proteome</keyword>
<sequence>MEEFRSIMIIIRVPHVCSSKRQAYQGIDLSDELCRSILLVGVSYPSIVDNQFIEKMNYFDRNFKVLEFDNKQRILKKLFVSQTSYQKKYSRYQ</sequence>
<name>A0A8S1U9V6_PAROT</name>
<dbReference type="AlphaFoldDB" id="A0A8S1U9V6"/>
<evidence type="ECO:0000259" key="1">
    <source>
        <dbReference type="Pfam" id="PF13307"/>
    </source>
</evidence>
<dbReference type="GO" id="GO:0003676">
    <property type="term" value="F:nucleic acid binding"/>
    <property type="evidence" value="ECO:0007669"/>
    <property type="project" value="InterPro"/>
</dbReference>
<evidence type="ECO:0000313" key="3">
    <source>
        <dbReference type="Proteomes" id="UP000683925"/>
    </source>
</evidence>
<dbReference type="Proteomes" id="UP000683925">
    <property type="component" value="Unassembled WGS sequence"/>
</dbReference>
<dbReference type="GO" id="GO:0016818">
    <property type="term" value="F:hydrolase activity, acting on acid anhydrides, in phosphorus-containing anhydrides"/>
    <property type="evidence" value="ECO:0007669"/>
    <property type="project" value="InterPro"/>
</dbReference>
<proteinExistence type="predicted"/>
<evidence type="ECO:0000313" key="2">
    <source>
        <dbReference type="EMBL" id="CAD8159486.1"/>
    </source>
</evidence>
<organism evidence="2 3">
    <name type="scientific">Paramecium octaurelia</name>
    <dbReference type="NCBI Taxonomy" id="43137"/>
    <lineage>
        <taxon>Eukaryota</taxon>
        <taxon>Sar</taxon>
        <taxon>Alveolata</taxon>
        <taxon>Ciliophora</taxon>
        <taxon>Intramacronucleata</taxon>
        <taxon>Oligohymenophorea</taxon>
        <taxon>Peniculida</taxon>
        <taxon>Parameciidae</taxon>
        <taxon>Paramecium</taxon>
    </lineage>
</organism>
<dbReference type="Pfam" id="PF13307">
    <property type="entry name" value="Helicase_C_2"/>
    <property type="match status" value="1"/>
</dbReference>
<dbReference type="GO" id="GO:0005524">
    <property type="term" value="F:ATP binding"/>
    <property type="evidence" value="ECO:0007669"/>
    <property type="project" value="InterPro"/>
</dbReference>
<dbReference type="InterPro" id="IPR006555">
    <property type="entry name" value="ATP-dep_Helicase_C"/>
</dbReference>
<accession>A0A8S1U9V6</accession>